<sequence>MSLLFETQPGQEGKLRKSSLRSWTFLAKNFSEFLWIIFGEKILSRKFCTESIKSGLCLFALDMQHEAHFQETCRRNAKQINARKKRPKVKAFVRLYGDVMKEEKLKKKFQQNGGNVSTNDVYFIQAFCSKHNKKYIAVKDSVTENKTEQVYTICFCVPNNTVNCKKNCNN</sequence>
<comment type="caution">
    <text evidence="1">The sequence shown here is derived from an EMBL/GenBank/DDBJ whole genome shotgun (WGS) entry which is preliminary data.</text>
</comment>
<keyword evidence="2" id="KW-1185">Reference proteome</keyword>
<accession>X6M7Y5</accession>
<reference evidence="1 2" key="1">
    <citation type="journal article" date="2013" name="Curr. Biol.">
        <title>The Genome of the Foraminiferan Reticulomyxa filosa.</title>
        <authorList>
            <person name="Glockner G."/>
            <person name="Hulsmann N."/>
            <person name="Schleicher M."/>
            <person name="Noegel A.A."/>
            <person name="Eichinger L."/>
            <person name="Gallinger C."/>
            <person name="Pawlowski J."/>
            <person name="Sierra R."/>
            <person name="Euteneuer U."/>
            <person name="Pillet L."/>
            <person name="Moustafa A."/>
            <person name="Platzer M."/>
            <person name="Groth M."/>
            <person name="Szafranski K."/>
            <person name="Schliwa M."/>
        </authorList>
    </citation>
    <scope>NUCLEOTIDE SEQUENCE [LARGE SCALE GENOMIC DNA]</scope>
</reference>
<dbReference type="Proteomes" id="UP000023152">
    <property type="component" value="Unassembled WGS sequence"/>
</dbReference>
<organism evidence="1 2">
    <name type="scientific">Reticulomyxa filosa</name>
    <dbReference type="NCBI Taxonomy" id="46433"/>
    <lineage>
        <taxon>Eukaryota</taxon>
        <taxon>Sar</taxon>
        <taxon>Rhizaria</taxon>
        <taxon>Retaria</taxon>
        <taxon>Foraminifera</taxon>
        <taxon>Monothalamids</taxon>
        <taxon>Reticulomyxidae</taxon>
        <taxon>Reticulomyxa</taxon>
    </lineage>
</organism>
<gene>
    <name evidence="1" type="ORF">RFI_27813</name>
</gene>
<name>X6M7Y5_RETFI</name>
<protein>
    <submittedName>
        <fullName evidence="1">Uncharacterized protein</fullName>
    </submittedName>
</protein>
<dbReference type="AlphaFoldDB" id="X6M7Y5"/>
<proteinExistence type="predicted"/>
<evidence type="ECO:0000313" key="2">
    <source>
        <dbReference type="Proteomes" id="UP000023152"/>
    </source>
</evidence>
<evidence type="ECO:0000313" key="1">
    <source>
        <dbReference type="EMBL" id="ETO09567.1"/>
    </source>
</evidence>
<dbReference type="EMBL" id="ASPP01024001">
    <property type="protein sequence ID" value="ETO09567.1"/>
    <property type="molecule type" value="Genomic_DNA"/>
</dbReference>